<dbReference type="OrthoDB" id="310377at2"/>
<feature type="repeat" description="TPR" evidence="1">
    <location>
        <begin position="743"/>
        <end position="776"/>
    </location>
</feature>
<protein>
    <submittedName>
        <fullName evidence="6">Histidine kinase</fullName>
    </submittedName>
    <submittedName>
        <fullName evidence="5">SpoIIE family protein phosphatase</fullName>
    </submittedName>
</protein>
<dbReference type="SUPFAM" id="SSF48452">
    <property type="entry name" value="TPR-like"/>
    <property type="match status" value="1"/>
</dbReference>
<keyword evidence="7" id="KW-1185">Reference proteome</keyword>
<reference evidence="5 7" key="2">
    <citation type="journal article" date="2018" name="Microb. Genom.">
        <title>Deciphering the unexplored Leptospira diversity from soils uncovers genomic evolution to virulence.</title>
        <authorList>
            <person name="Thibeaux R."/>
            <person name="Iraola G."/>
            <person name="Ferres I."/>
            <person name="Bierque E."/>
            <person name="Girault D."/>
            <person name="Soupe-Gilbert M.E."/>
            <person name="Picardeau M."/>
            <person name="Goarant C."/>
        </authorList>
    </citation>
    <scope>NUCLEOTIDE SEQUENCE [LARGE SCALE GENOMIC DNA]</scope>
    <source>
        <strain evidence="5 7">ATI7-C-A5</strain>
    </source>
</reference>
<reference evidence="6" key="1">
    <citation type="submission" date="2017-07" db="EMBL/GenBank/DDBJ databases">
        <title>Leptospira spp. isolated from tropical soils.</title>
        <authorList>
            <person name="Thibeaux R."/>
            <person name="Iraola G."/>
            <person name="Ferres I."/>
            <person name="Bierque E."/>
            <person name="Girault D."/>
            <person name="Soupe-Gilbert M.-E."/>
            <person name="Picardeau M."/>
            <person name="Goarant C."/>
        </authorList>
    </citation>
    <scope>NUCLEOTIDE SEQUENCE [LARGE SCALE GENOMIC DNA]</scope>
    <source>
        <strain evidence="6">ATI7-C-A5</strain>
    </source>
</reference>
<evidence type="ECO:0000256" key="1">
    <source>
        <dbReference type="PROSITE-ProRule" id="PRU00339"/>
    </source>
</evidence>
<feature type="domain" description="7TM-DISM receptor extracellular" evidence="4">
    <location>
        <begin position="202"/>
        <end position="391"/>
    </location>
</feature>
<keyword evidence="1" id="KW-0802">TPR repeat</keyword>
<proteinExistence type="predicted"/>
<accession>A0A2N0BE07</accession>
<dbReference type="InterPro" id="IPR011623">
    <property type="entry name" value="7TMR_DISM_rcpt_extracell_dom1"/>
</dbReference>
<evidence type="ECO:0000256" key="2">
    <source>
        <dbReference type="SAM" id="Phobius"/>
    </source>
</evidence>
<dbReference type="InterPro" id="IPR011990">
    <property type="entry name" value="TPR-like_helical_dom_sf"/>
</dbReference>
<comment type="caution">
    <text evidence="6">The sequence shown here is derived from an EMBL/GenBank/DDBJ whole genome shotgun (WGS) entry which is preliminary data.</text>
</comment>
<name>A0A2N0BE07_9LEPT</name>
<dbReference type="InterPro" id="IPR036457">
    <property type="entry name" value="PPM-type-like_dom_sf"/>
</dbReference>
<dbReference type="Proteomes" id="UP000232122">
    <property type="component" value="Unassembled WGS sequence"/>
</dbReference>
<dbReference type="InterPro" id="IPR001932">
    <property type="entry name" value="PPM-type_phosphatase-like_dom"/>
</dbReference>
<gene>
    <name evidence="6" type="ORF">CH379_00760</name>
    <name evidence="5" type="ORF">CH379_008065</name>
</gene>
<dbReference type="GO" id="GO:0016301">
    <property type="term" value="F:kinase activity"/>
    <property type="evidence" value="ECO:0007669"/>
    <property type="project" value="UniProtKB-KW"/>
</dbReference>
<feature type="transmembrane region" description="Helical" evidence="2">
    <location>
        <begin position="258"/>
        <end position="276"/>
    </location>
</feature>
<keyword evidence="6" id="KW-0808">Transferase</keyword>
<reference evidence="5" key="3">
    <citation type="submission" date="2023-10" db="EMBL/GenBank/DDBJ databases">
        <authorList>
            <person name="Picardeau M."/>
            <person name="Thibeaux R."/>
        </authorList>
    </citation>
    <scope>NUCLEOTIDE SEQUENCE</scope>
    <source>
        <strain evidence="5">ATI7-C-A5</strain>
    </source>
</reference>
<evidence type="ECO:0000313" key="6">
    <source>
        <dbReference type="EMBL" id="PJZ94774.1"/>
    </source>
</evidence>
<feature type="transmembrane region" description="Helical" evidence="2">
    <location>
        <begin position="316"/>
        <end position="333"/>
    </location>
</feature>
<feature type="transmembrane region" description="Helical" evidence="2">
    <location>
        <begin position="196"/>
        <end position="214"/>
    </location>
</feature>
<evidence type="ECO:0000313" key="7">
    <source>
        <dbReference type="Proteomes" id="UP000232122"/>
    </source>
</evidence>
<dbReference type="EMBL" id="NPEF01000004">
    <property type="protein sequence ID" value="PJZ94774.1"/>
    <property type="molecule type" value="Genomic_DNA"/>
</dbReference>
<dbReference type="PROSITE" id="PS50005">
    <property type="entry name" value="TPR"/>
    <property type="match status" value="1"/>
</dbReference>
<dbReference type="Pfam" id="PF07695">
    <property type="entry name" value="7TMR-DISM_7TM"/>
    <property type="match status" value="1"/>
</dbReference>
<feature type="transmembrane region" description="Helical" evidence="2">
    <location>
        <begin position="288"/>
        <end position="310"/>
    </location>
</feature>
<evidence type="ECO:0000259" key="4">
    <source>
        <dbReference type="Pfam" id="PF07695"/>
    </source>
</evidence>
<dbReference type="AlphaFoldDB" id="A0A2N0BE07"/>
<keyword evidence="2" id="KW-1133">Transmembrane helix</keyword>
<dbReference type="InterPro" id="IPR019734">
    <property type="entry name" value="TPR_rpt"/>
</dbReference>
<dbReference type="Gene3D" id="3.60.40.10">
    <property type="entry name" value="PPM-type phosphatase domain"/>
    <property type="match status" value="1"/>
</dbReference>
<sequence>MKKNINKLFPTIVFLWLFYFPASVGAFPIPLTKDWKLLPGKNLQLSADDPAWIVLQSLPIPKDTLRSFSYSEDSISSVTLSKRFRISKEEIAELATDGLSVHFPLFTNVYEVFFNGERIGQGGSVVGGKIVRNGFKRHVILPIPETKIKEGTNEIRILLSSDPGEELDAYASFDSTPPLIDLRSRNAEILSERSTLMLSFLYLFVGFYHFLFYFKRNQEKYNLFFGLFSIFLAAYIYVRSNAVYELGMDPLLQMKLEYMIVFNVPAFFLLFLEDFFRSKVGPMSRFYRFFALGLTSLIPFSSRFICVLLLQIWQFSVLVFSLYSFYIMFQALWRKNQDSVRLFAGFFILLASAIMDLLGSMQLVSGLENYGLLKYGFFTFELGIVFILANRFLSVHNEAEELNRDLDRKVRERTGQLQDTLDQIRELKVQQDGDYFLTSLLLDPLNRYQIKSDSYRIEGYSRQKKQFEFKQWKKEIGGDIIVADEILLKERKYLAFVNGDAMGKSMQGAGGALVLGVVFRSFLARTKNVSSYKSKPPELWLKECFSELQNIFESFDGSMLVSVVLGLLDVKSGILFFLNAEHPWTALYRDGIASFIEEKLELRKIGITGLESKMKIKTFFMENGDSVFIGSDGRDDLLLGVDSDGTRVINEDESQFLKRIEEARGDLGMLSQGLRNFGELTDDLTLLKLTYLGKPKRFVPFVRIDSVEFPDETYLECLRDERWELAADHLDGLRSRIKGEVPPAFNKELAKVYYKIGKYEEALALFEDLISEFPEDVESMFTASLIYKRLKRYRQAVELGERIMLREPEFVGNVTHLAESYLFIHKQDAVLHLLSKVEKLDPSNLHARKIRIRMENPIADHRNG</sequence>
<feature type="transmembrane region" description="Helical" evidence="2">
    <location>
        <begin position="340"/>
        <end position="363"/>
    </location>
</feature>
<keyword evidence="6" id="KW-0418">Kinase</keyword>
<organism evidence="6">
    <name type="scientific">Leptospira ellisii</name>
    <dbReference type="NCBI Taxonomy" id="2023197"/>
    <lineage>
        <taxon>Bacteria</taxon>
        <taxon>Pseudomonadati</taxon>
        <taxon>Spirochaetota</taxon>
        <taxon>Spirochaetia</taxon>
        <taxon>Leptospirales</taxon>
        <taxon>Leptospiraceae</taxon>
        <taxon>Leptospira</taxon>
    </lineage>
</organism>
<evidence type="ECO:0000313" key="5">
    <source>
        <dbReference type="EMBL" id="MDV6235578.1"/>
    </source>
</evidence>
<dbReference type="RefSeq" id="WP_100764472.1">
    <property type="nucleotide sequence ID" value="NZ_NPEF02000008.1"/>
</dbReference>
<dbReference type="Gene3D" id="1.25.40.10">
    <property type="entry name" value="Tetratricopeptide repeat domain"/>
    <property type="match status" value="1"/>
</dbReference>
<evidence type="ECO:0000259" key="3">
    <source>
        <dbReference type="Pfam" id="PF07228"/>
    </source>
</evidence>
<keyword evidence="2" id="KW-0472">Membrane</keyword>
<keyword evidence="2" id="KW-0812">Transmembrane</keyword>
<dbReference type="EMBL" id="NPEF02000008">
    <property type="protein sequence ID" value="MDV6235578.1"/>
    <property type="molecule type" value="Genomic_DNA"/>
</dbReference>
<dbReference type="Pfam" id="PF07228">
    <property type="entry name" value="SpoIIE"/>
    <property type="match status" value="1"/>
</dbReference>
<feature type="transmembrane region" description="Helical" evidence="2">
    <location>
        <begin position="221"/>
        <end position="238"/>
    </location>
</feature>
<feature type="domain" description="PPM-type phosphatase" evidence="3">
    <location>
        <begin position="492"/>
        <end position="690"/>
    </location>
</feature>
<dbReference type="SMART" id="SM00028">
    <property type="entry name" value="TPR"/>
    <property type="match status" value="2"/>
</dbReference>